<dbReference type="Pfam" id="PF02922">
    <property type="entry name" value="CBM_48"/>
    <property type="match status" value="1"/>
</dbReference>
<dbReference type="InterPro" id="IPR049117">
    <property type="entry name" value="pulA_all-beta"/>
</dbReference>
<gene>
    <name evidence="3" type="ORF">EE52_0207580</name>
</gene>
<dbReference type="Pfam" id="PF21653">
    <property type="entry name" value="pulA_all-beta"/>
    <property type="match status" value="1"/>
</dbReference>
<dbReference type="SUPFAM" id="SSF51445">
    <property type="entry name" value="(Trans)glycosidases"/>
    <property type="match status" value="1"/>
</dbReference>
<dbReference type="Gene3D" id="3.20.20.80">
    <property type="entry name" value="Glycosidases"/>
    <property type="match status" value="1"/>
</dbReference>
<dbReference type="EMBL" id="JMZZ02000103">
    <property type="protein sequence ID" value="KFX75303.1"/>
    <property type="molecule type" value="Genomic_DNA"/>
</dbReference>
<sequence>MKMNYLAFIGVTAATAVVSCTPAKKEYASYELYPVRSGSLTEMEYSPEATKFILWAPTADEVRLMLFDSGEGGHAYETIPMEPGEEGTWTATVSKDLMGKFYTFNVKVNDKWMGDTPGINAKAVGVNGKRAAIIDLKSTDPQGWENDQRPPLKSPADAVIYEMHHRDFSVDSTSGIRNKGKFLALTEHGTLNPAKLLTGIDHLVELGVTHVHLLPSYDYASVDETKLNENKYNWGYDPQNYNVPDGSYSTDPYDPAVRIREFKQMVQALHKAGIRVVLDVVYNHTYNTDGSNFERTVPGYFYRQKPDGSLANGSACGNETASNRPMMRKYMIESVLHWIKEYHIDGFRFDLMGIHDIETMNEIRKAVNAIDPSIIIYGEGWAAEAPQYPGDSLAMKANTFEMPGIAAFSDELRDALRGPFNDNHKGAFLAGIPGGEESIKFGIVGAIQHPQVNNDSVNYSKAPWAAQPTQMISYVSCHDDMCLVDRLKSSIPDITSEQLARLDKLAQTAVFTSQGIPFIYAGEEVMRDKKGVHNSFESPDSINAIDWNRKTLHEDVFTYYKRLISLRKAHPAFRMGDAEMVRKYLEFLPVEGTNLIAFRLKDRANGDSWDNIIVVLNARSVPAKLTIPEGKYTVVCKDGVIDERGLGLLYGPEITVPAQSALIIHQ</sequence>
<organism evidence="3">
    <name type="scientific">Bacteroides fragilis</name>
    <dbReference type="NCBI Taxonomy" id="817"/>
    <lineage>
        <taxon>Bacteria</taxon>
        <taxon>Pseudomonadati</taxon>
        <taxon>Bacteroidota</taxon>
        <taxon>Bacteroidia</taxon>
        <taxon>Bacteroidales</taxon>
        <taxon>Bacteroidaceae</taxon>
        <taxon>Bacteroides</taxon>
    </lineage>
</organism>
<reference evidence="3" key="1">
    <citation type="book" date="2014" name="THE 24TH EUROPEAN CONGRESS OF CLINICAL MICROBIOLOGY AND INFECTIOUS DISEASES" publisher="ECCMID 2014" city="Barcelona, Spain">
        <title>Identification of resistance genes in three multidrug-resistant Bacteroides fragilis isolates by whole genome sequencing.</title>
        <editorList>
            <person name="Unknown"/>
            <person name="A."/>
        </editorList>
        <authorList>
            <person name="Sydenham T.V."/>
            <person name="Hasman H."/>
            <person name="Wang M."/>
            <person name="Soki J."/>
            <person name="Nagy E."/>
            <person name="Justesen U.S."/>
        </authorList>
    </citation>
    <scope>NUCLEOTIDE SEQUENCE</scope>
    <source>
        <strain evidence="3">DCMOUH0018B</strain>
    </source>
</reference>
<dbReference type="InterPro" id="IPR006047">
    <property type="entry name" value="GH13_cat_dom"/>
</dbReference>
<dbReference type="SUPFAM" id="SSF81296">
    <property type="entry name" value="E set domains"/>
    <property type="match status" value="1"/>
</dbReference>
<dbReference type="RefSeq" id="WP_044300077.1">
    <property type="nucleotide sequence ID" value="NZ_CABJEQ010000002.1"/>
</dbReference>
<dbReference type="NCBIfam" id="TIGR02104">
    <property type="entry name" value="pulA_typeI"/>
    <property type="match status" value="1"/>
</dbReference>
<dbReference type="AlphaFoldDB" id="A0A0I9SAW2"/>
<name>A0A0I9SAW2_BACFG</name>
<dbReference type="CDD" id="cd11341">
    <property type="entry name" value="AmyAc_Pullulanase_LD-like"/>
    <property type="match status" value="1"/>
</dbReference>
<dbReference type="InterPro" id="IPR013780">
    <property type="entry name" value="Glyco_hydro_b"/>
</dbReference>
<evidence type="ECO:0000256" key="1">
    <source>
        <dbReference type="ARBA" id="ARBA00008061"/>
    </source>
</evidence>
<dbReference type="InterPro" id="IPR004193">
    <property type="entry name" value="Glyco_hydro_13_N"/>
</dbReference>
<accession>A0A0I9SAW2</accession>
<protein>
    <submittedName>
        <fullName evidence="3">Pullulanase</fullName>
    </submittedName>
</protein>
<feature type="domain" description="Glycosyl hydrolase family 13 catalytic" evidence="2">
    <location>
        <begin position="162"/>
        <end position="567"/>
    </location>
</feature>
<comment type="caution">
    <text evidence="3">The sequence shown here is derived from an EMBL/GenBank/DDBJ whole genome shotgun (WGS) entry which is preliminary data.</text>
</comment>
<dbReference type="GO" id="GO:0004553">
    <property type="term" value="F:hydrolase activity, hydrolyzing O-glycosyl compounds"/>
    <property type="evidence" value="ECO:0007669"/>
    <property type="project" value="InterPro"/>
</dbReference>
<dbReference type="SMART" id="SM00642">
    <property type="entry name" value="Aamy"/>
    <property type="match status" value="1"/>
</dbReference>
<dbReference type="Gene3D" id="2.60.40.1180">
    <property type="entry name" value="Golgi alpha-mannosidase II"/>
    <property type="match status" value="1"/>
</dbReference>
<evidence type="ECO:0000259" key="2">
    <source>
        <dbReference type="SMART" id="SM00642"/>
    </source>
</evidence>
<dbReference type="PATRIC" id="fig|817.53.peg.1566"/>
<dbReference type="PROSITE" id="PS51257">
    <property type="entry name" value="PROKAR_LIPOPROTEIN"/>
    <property type="match status" value="1"/>
</dbReference>
<dbReference type="InterPro" id="IPR011840">
    <property type="entry name" value="PulA_typeI"/>
</dbReference>
<dbReference type="InterPro" id="IPR013783">
    <property type="entry name" value="Ig-like_fold"/>
</dbReference>
<dbReference type="PANTHER" id="PTHR43002">
    <property type="entry name" value="GLYCOGEN DEBRANCHING ENZYME"/>
    <property type="match status" value="1"/>
</dbReference>
<reference evidence="3" key="2">
    <citation type="submission" date="2014-07" db="EMBL/GenBank/DDBJ databases">
        <title>Genetics and epidemiology of antimicrobial resistance in B. fragilis group.</title>
        <authorList>
            <person name="Sydenham T.V."/>
            <person name="Hasman H."/>
            <person name="Kemp M."/>
            <person name="Justesen U.S."/>
        </authorList>
    </citation>
    <scope>NUCLEOTIDE SEQUENCE [LARGE SCALE GENOMIC DNA]</scope>
    <source>
        <strain evidence="3">DCMOUH0018B</strain>
    </source>
</reference>
<dbReference type="Pfam" id="PF00128">
    <property type="entry name" value="Alpha-amylase"/>
    <property type="match status" value="1"/>
</dbReference>
<proteinExistence type="inferred from homology"/>
<dbReference type="CDD" id="cd02860">
    <property type="entry name" value="E_set_Pullulanase"/>
    <property type="match status" value="1"/>
</dbReference>
<evidence type="ECO:0000313" key="3">
    <source>
        <dbReference type="EMBL" id="KFX75303.1"/>
    </source>
</evidence>
<dbReference type="InterPro" id="IPR017853">
    <property type="entry name" value="GH"/>
</dbReference>
<dbReference type="GO" id="GO:0005975">
    <property type="term" value="P:carbohydrate metabolic process"/>
    <property type="evidence" value="ECO:0007669"/>
    <property type="project" value="InterPro"/>
</dbReference>
<dbReference type="Gene3D" id="2.60.40.10">
    <property type="entry name" value="Immunoglobulins"/>
    <property type="match status" value="1"/>
</dbReference>
<dbReference type="InterPro" id="IPR014756">
    <property type="entry name" value="Ig_E-set"/>
</dbReference>
<comment type="similarity">
    <text evidence="1">Belongs to the glycosyl hydrolase 13 family.</text>
</comment>